<dbReference type="Proteomes" id="UP000218387">
    <property type="component" value="Chromosome"/>
</dbReference>
<feature type="domain" description="Cupin type-2" evidence="1">
    <location>
        <begin position="31"/>
        <end position="98"/>
    </location>
</feature>
<dbReference type="EMBL" id="CP029487">
    <property type="protein sequence ID" value="QCT73428.1"/>
    <property type="molecule type" value="Genomic_DNA"/>
</dbReference>
<evidence type="ECO:0000259" key="1">
    <source>
        <dbReference type="Pfam" id="PF07883"/>
    </source>
</evidence>
<dbReference type="PANTHER" id="PTHR43346:SF1">
    <property type="entry name" value="QUERCETIN 2,3-DIOXYGENASE-RELATED"/>
    <property type="match status" value="1"/>
</dbReference>
<dbReference type="RefSeq" id="WP_096920615.1">
    <property type="nucleotide sequence ID" value="NZ_CP029487.1"/>
</dbReference>
<dbReference type="PANTHER" id="PTHR43346">
    <property type="entry name" value="LIGAND BINDING DOMAIN PROTEIN, PUTATIVE (AFU_ORTHOLOGUE AFUA_6G14370)-RELATED"/>
    <property type="match status" value="1"/>
</dbReference>
<gene>
    <name evidence="2" type="ORF">CPZ25_019605</name>
</gene>
<keyword evidence="3" id="KW-1185">Reference proteome</keyword>
<dbReference type="InterPro" id="IPR013096">
    <property type="entry name" value="Cupin_2"/>
</dbReference>
<protein>
    <submittedName>
        <fullName evidence="2">Cupin domain-containing protein</fullName>
    </submittedName>
</protein>
<evidence type="ECO:0000313" key="2">
    <source>
        <dbReference type="EMBL" id="QCT73428.1"/>
    </source>
</evidence>
<accession>A0A4P9CCQ0</accession>
<dbReference type="Gene3D" id="2.60.120.10">
    <property type="entry name" value="Jelly Rolls"/>
    <property type="match status" value="1"/>
</dbReference>
<dbReference type="InterPro" id="IPR011051">
    <property type="entry name" value="RmlC_Cupin_sf"/>
</dbReference>
<organism evidence="2 3">
    <name type="scientific">Eubacterium maltosivorans</name>
    <dbReference type="NCBI Taxonomy" id="2041044"/>
    <lineage>
        <taxon>Bacteria</taxon>
        <taxon>Bacillati</taxon>
        <taxon>Bacillota</taxon>
        <taxon>Clostridia</taxon>
        <taxon>Eubacteriales</taxon>
        <taxon>Eubacteriaceae</taxon>
        <taxon>Eubacterium</taxon>
    </lineage>
</organism>
<name>A0A4P9CCQ0_EUBML</name>
<dbReference type="SUPFAM" id="SSF51182">
    <property type="entry name" value="RmlC-like cupins"/>
    <property type="match status" value="1"/>
</dbReference>
<sequence length="112" mass="12704">MFTLHEDEKAYRHGDHGPKYLMMGPTSNFGIVKLLPGNVVSPHYHEIMEENFYILEGTVSMTVNDVESTCSAGDFIHLEPGEIHRLENKGTETVRFVVTTSPWMDHADKIEV</sequence>
<dbReference type="AlphaFoldDB" id="A0A4P9CCQ0"/>
<dbReference type="InterPro" id="IPR014710">
    <property type="entry name" value="RmlC-like_jellyroll"/>
</dbReference>
<proteinExistence type="predicted"/>
<dbReference type="InterPro" id="IPR052538">
    <property type="entry name" value="Flavonoid_dioxygenase-like"/>
</dbReference>
<reference evidence="2 3" key="1">
    <citation type="submission" date="2018-05" db="EMBL/GenBank/DDBJ databases">
        <title>Genome comparison of Eubacterium sp.</title>
        <authorList>
            <person name="Feng Y."/>
            <person name="Sanchez-Andrea I."/>
            <person name="Stams A.J.M."/>
            <person name="De Vos W.M."/>
        </authorList>
    </citation>
    <scope>NUCLEOTIDE SEQUENCE [LARGE SCALE GENOMIC DNA]</scope>
    <source>
        <strain evidence="2 3">YI</strain>
    </source>
</reference>
<dbReference type="Pfam" id="PF07883">
    <property type="entry name" value="Cupin_2"/>
    <property type="match status" value="1"/>
</dbReference>
<evidence type="ECO:0000313" key="3">
    <source>
        <dbReference type="Proteomes" id="UP000218387"/>
    </source>
</evidence>
<dbReference type="KEGG" id="emt:CPZ25_019605"/>